<accession>A0ABT3P569</accession>
<dbReference type="InterPro" id="IPR007434">
    <property type="entry name" value="FemAB-like"/>
</dbReference>
<dbReference type="PANTHER" id="PTHR47017">
    <property type="entry name" value="ACYL-COA"/>
    <property type="match status" value="1"/>
</dbReference>
<proteinExistence type="predicted"/>
<gene>
    <name evidence="1" type="ORF">OPS25_03930</name>
</gene>
<dbReference type="PANTHER" id="PTHR47017:SF1">
    <property type="entry name" value="ACYL-COA"/>
    <property type="match status" value="1"/>
</dbReference>
<dbReference type="Proteomes" id="UP001142810">
    <property type="component" value="Unassembled WGS sequence"/>
</dbReference>
<dbReference type="InterPro" id="IPR016181">
    <property type="entry name" value="Acyl_CoA_acyltransferase"/>
</dbReference>
<comment type="caution">
    <text evidence="1">The sequence shown here is derived from an EMBL/GenBank/DDBJ whole genome shotgun (WGS) entry which is preliminary data.</text>
</comment>
<dbReference type="RefSeq" id="WP_265616357.1">
    <property type="nucleotide sequence ID" value="NZ_JAPFRD010000005.1"/>
</dbReference>
<protein>
    <submittedName>
        <fullName evidence="1">GNAT family N-acetyltransferase</fullName>
    </submittedName>
</protein>
<sequence>MAFDVKFHSQFSAFDAAQWNALSSIDSPFLRAEFLSALEESECVGKKTGWLPHHVGVYEDSRLIAAMPGYIKLDSYGEYVFDHAWANAYFQHGLNYYPKWISAIPFTPVPGNRLLIQTGVDSAEVFESINLALQSLATKNISSTHVLFPHSPDLLATCSNFLLRKSVQFHWHNYHYQSFADFLGALTSRKRKSIRKTRRQLHAQGISISRYRGEEITQSHMAFFYQCYRQTYLKRSGHDGYLTRSFFNQIYHSMREHILIVEATLAGNPIASSLFFFDSSGLYGRYWGCVKHIEELHFECCYFQGIEFAIEQKLATFNPGTQGEHKILRGFEPTFCYSLHWLFHPEFSRAVSQFLIREKGTVETYFEQAKMVLPYNESMKDHLICNTGNSRNGPK</sequence>
<dbReference type="Gene3D" id="3.40.630.30">
    <property type="match status" value="1"/>
</dbReference>
<keyword evidence="2" id="KW-1185">Reference proteome</keyword>
<reference evidence="1" key="1">
    <citation type="submission" date="2022-11" db="EMBL/GenBank/DDBJ databases">
        <title>Alteromonas sp. nov., isolated from sea water of the Qingdao.</title>
        <authorList>
            <person name="Wang Q."/>
        </authorList>
    </citation>
    <scope>NUCLEOTIDE SEQUENCE</scope>
    <source>
        <strain evidence="1">ASW11-7</strain>
    </source>
</reference>
<name>A0ABT3P569_9ALTE</name>
<dbReference type="EMBL" id="JAPFRD010000005">
    <property type="protein sequence ID" value="MCW8107655.1"/>
    <property type="molecule type" value="Genomic_DNA"/>
</dbReference>
<dbReference type="SUPFAM" id="SSF55729">
    <property type="entry name" value="Acyl-CoA N-acyltransferases (Nat)"/>
    <property type="match status" value="1"/>
</dbReference>
<evidence type="ECO:0000313" key="2">
    <source>
        <dbReference type="Proteomes" id="UP001142810"/>
    </source>
</evidence>
<organism evidence="1 2">
    <name type="scientific">Alteromonas aquimaris</name>
    <dbReference type="NCBI Taxonomy" id="2998417"/>
    <lineage>
        <taxon>Bacteria</taxon>
        <taxon>Pseudomonadati</taxon>
        <taxon>Pseudomonadota</taxon>
        <taxon>Gammaproteobacteria</taxon>
        <taxon>Alteromonadales</taxon>
        <taxon>Alteromonadaceae</taxon>
        <taxon>Alteromonas/Salinimonas group</taxon>
        <taxon>Alteromonas</taxon>
    </lineage>
</organism>
<evidence type="ECO:0000313" key="1">
    <source>
        <dbReference type="EMBL" id="MCW8107655.1"/>
    </source>
</evidence>
<dbReference type="Pfam" id="PF04339">
    <property type="entry name" value="FemAB_like"/>
    <property type="match status" value="1"/>
</dbReference>